<feature type="domain" description="Amidohydrolase 3" evidence="1">
    <location>
        <begin position="46"/>
        <end position="556"/>
    </location>
</feature>
<dbReference type="Gene3D" id="3.10.310.70">
    <property type="match status" value="1"/>
</dbReference>
<dbReference type="InterPro" id="IPR032466">
    <property type="entry name" value="Metal_Hydrolase"/>
</dbReference>
<dbReference type="GO" id="GO:0016810">
    <property type="term" value="F:hydrolase activity, acting on carbon-nitrogen (but not peptide) bonds"/>
    <property type="evidence" value="ECO:0007669"/>
    <property type="project" value="InterPro"/>
</dbReference>
<dbReference type="RefSeq" id="WP_253020780.1">
    <property type="nucleotide sequence ID" value="NZ_JAOSHN010000001.1"/>
</dbReference>
<reference evidence="2" key="1">
    <citation type="submission" date="2022-09" db="EMBL/GenBank/DDBJ databases">
        <title>Culturomic study of gut microbiota in children with autism spectrum disorder.</title>
        <authorList>
            <person name="Efimov B.A."/>
            <person name="Chaplin A.V."/>
            <person name="Sokolova S.R."/>
            <person name="Pikina A.P."/>
            <person name="Korzhanova M."/>
            <person name="Belova V."/>
            <person name="Korostin D."/>
        </authorList>
    </citation>
    <scope>NUCLEOTIDE SEQUENCE</scope>
    <source>
        <strain evidence="2">ASD5510</strain>
    </source>
</reference>
<dbReference type="PANTHER" id="PTHR22642">
    <property type="entry name" value="IMIDAZOLONEPROPIONASE"/>
    <property type="match status" value="1"/>
</dbReference>
<proteinExistence type="predicted"/>
<gene>
    <name evidence="2" type="ORF">OBO34_03525</name>
</gene>
<dbReference type="Gene3D" id="3.20.20.140">
    <property type="entry name" value="Metal-dependent hydrolases"/>
    <property type="match status" value="1"/>
</dbReference>
<keyword evidence="3" id="KW-1185">Reference proteome</keyword>
<dbReference type="SUPFAM" id="SSF51556">
    <property type="entry name" value="Metallo-dependent hydrolases"/>
    <property type="match status" value="1"/>
</dbReference>
<evidence type="ECO:0000313" key="2">
    <source>
        <dbReference type="EMBL" id="MCU7377423.1"/>
    </source>
</evidence>
<dbReference type="InterPro" id="IPR013108">
    <property type="entry name" value="Amidohydro_3"/>
</dbReference>
<protein>
    <submittedName>
        <fullName evidence="2">Amidohydrolase family protein</fullName>
    </submittedName>
</protein>
<evidence type="ECO:0000313" key="3">
    <source>
        <dbReference type="Proteomes" id="UP001065549"/>
    </source>
</evidence>
<name>A0A9J6QSJ2_9FIRM</name>
<dbReference type="AlphaFoldDB" id="A0A9J6QSJ2"/>
<dbReference type="EMBL" id="JAOSHN010000001">
    <property type="protein sequence ID" value="MCU7377423.1"/>
    <property type="molecule type" value="Genomic_DNA"/>
</dbReference>
<dbReference type="PANTHER" id="PTHR22642:SF2">
    <property type="entry name" value="PROTEIN LONG AFTER FAR-RED 3"/>
    <property type="match status" value="1"/>
</dbReference>
<dbReference type="InterPro" id="IPR011059">
    <property type="entry name" value="Metal-dep_hydrolase_composite"/>
</dbReference>
<dbReference type="Gene3D" id="2.30.40.10">
    <property type="entry name" value="Urease, subunit C, domain 1"/>
    <property type="match status" value="1"/>
</dbReference>
<dbReference type="Pfam" id="PF07969">
    <property type="entry name" value="Amidohydro_3"/>
    <property type="match status" value="1"/>
</dbReference>
<accession>A0A9J6QSJ2</accession>
<evidence type="ECO:0000259" key="1">
    <source>
        <dbReference type="Pfam" id="PF07969"/>
    </source>
</evidence>
<dbReference type="SUPFAM" id="SSF51338">
    <property type="entry name" value="Composite domain of metallo-dependent hydrolases"/>
    <property type="match status" value="1"/>
</dbReference>
<organism evidence="2 3">
    <name type="scientific">Hominibacterium faecale</name>
    <dbReference type="NCBI Taxonomy" id="2839743"/>
    <lineage>
        <taxon>Bacteria</taxon>
        <taxon>Bacillati</taxon>
        <taxon>Bacillota</taxon>
        <taxon>Clostridia</taxon>
        <taxon>Peptostreptococcales</taxon>
        <taxon>Anaerovoracaceae</taxon>
        <taxon>Hominibacterium</taxon>
    </lineage>
</organism>
<sequence length="559" mass="63532">MITLLRNARIFTADDEQPWAEVLAYKDDKLIYVGKDEPRTEGEEVRTIDLEGRFVLPGFIDSHIHPAAVAMSSWHIPMPMFENVRDLLSYVKDYGDKHPKEEVPFLYFEYYLTNLFGAEGPTKELLDTAISDRPCLCQDFGDHMHWVNSKMLELMEVDASTPDPVPGLEMFVRDQDGNPTGWVKEMAWFHFADKMYEKIGWTPPIEVTEPAMKRVLDFFKSKGITALFDGVIESEEQMRVLKNLDDRGELKVYYDGAVRFWSYQDLPGKIELLRHYQKQYGTKHIKVQTMKLFLDGTNESGNGAYLEPHVSDPEGKNYGEIKMEQEELKNCFLLCNDEKLDVHLHIVGDRAFRTGWQAVAAAKKEAALQGKEWGSQIVFAHCELVAADDMGKPAELGIAVNWSCHWSGGYFGDEAKRFIGEEKWNNMYQFNPMIRFGAQVAFSSDVITDYELNRANPFFGIQVANTRIDPQFPLDEGLYPGGMRPPENARIPLETLLKGYTAAGARQLHWQTIMGSLTPGKLANFCIVSENPLEADPAKVKDIDFGAVVFEGEVIYGEL</sequence>
<comment type="caution">
    <text evidence="2">The sequence shown here is derived from an EMBL/GenBank/DDBJ whole genome shotgun (WGS) entry which is preliminary data.</text>
</comment>
<dbReference type="Proteomes" id="UP001065549">
    <property type="component" value="Unassembled WGS sequence"/>
</dbReference>